<proteinExistence type="predicted"/>
<name>A0A0E9TYC6_ANGAN</name>
<feature type="region of interest" description="Disordered" evidence="1">
    <location>
        <begin position="1"/>
        <end position="20"/>
    </location>
</feature>
<reference evidence="2" key="1">
    <citation type="submission" date="2014-11" db="EMBL/GenBank/DDBJ databases">
        <authorList>
            <person name="Amaro Gonzalez C."/>
        </authorList>
    </citation>
    <scope>NUCLEOTIDE SEQUENCE</scope>
</reference>
<protein>
    <submittedName>
        <fullName evidence="2">Uncharacterized protein</fullName>
    </submittedName>
</protein>
<evidence type="ECO:0000313" key="2">
    <source>
        <dbReference type="EMBL" id="JAH58462.1"/>
    </source>
</evidence>
<accession>A0A0E9TYC6</accession>
<evidence type="ECO:0000256" key="1">
    <source>
        <dbReference type="SAM" id="MobiDB-lite"/>
    </source>
</evidence>
<organism evidence="2">
    <name type="scientific">Anguilla anguilla</name>
    <name type="common">European freshwater eel</name>
    <name type="synonym">Muraena anguilla</name>
    <dbReference type="NCBI Taxonomy" id="7936"/>
    <lineage>
        <taxon>Eukaryota</taxon>
        <taxon>Metazoa</taxon>
        <taxon>Chordata</taxon>
        <taxon>Craniata</taxon>
        <taxon>Vertebrata</taxon>
        <taxon>Euteleostomi</taxon>
        <taxon>Actinopterygii</taxon>
        <taxon>Neopterygii</taxon>
        <taxon>Teleostei</taxon>
        <taxon>Anguilliformes</taxon>
        <taxon>Anguillidae</taxon>
        <taxon>Anguilla</taxon>
    </lineage>
</organism>
<reference evidence="2" key="2">
    <citation type="journal article" date="2015" name="Fish Shellfish Immunol.">
        <title>Early steps in the European eel (Anguilla anguilla)-Vibrio vulnificus interaction in the gills: Role of the RtxA13 toxin.</title>
        <authorList>
            <person name="Callol A."/>
            <person name="Pajuelo D."/>
            <person name="Ebbesson L."/>
            <person name="Teles M."/>
            <person name="MacKenzie S."/>
            <person name="Amaro C."/>
        </authorList>
    </citation>
    <scope>NUCLEOTIDE SEQUENCE</scope>
</reference>
<sequence length="36" mass="3946">MGDVEESRDSLLSGGARRAGEWRQPVDHHITLCLPG</sequence>
<dbReference type="EMBL" id="GBXM01050115">
    <property type="protein sequence ID" value="JAH58462.1"/>
    <property type="molecule type" value="Transcribed_RNA"/>
</dbReference>
<dbReference type="AlphaFoldDB" id="A0A0E9TYC6"/>